<accession>A0A4Z0YGM2</accession>
<evidence type="ECO:0000313" key="1">
    <source>
        <dbReference type="EMBL" id="TGJ77883.1"/>
    </source>
</evidence>
<gene>
    <name evidence="1" type="ORF">CAGA_02920</name>
</gene>
<protein>
    <submittedName>
        <fullName evidence="1">Uncharacterized protein</fullName>
    </submittedName>
</protein>
<dbReference type="RefSeq" id="WP_135656947.1">
    <property type="nucleotide sequence ID" value="NZ_JAJUFJ010000001.1"/>
</dbReference>
<dbReference type="EMBL" id="SRMQ01000001">
    <property type="protein sequence ID" value="TGJ77883.1"/>
    <property type="molecule type" value="Genomic_DNA"/>
</dbReference>
<dbReference type="OrthoDB" id="9984288at2"/>
<name>A0A4Z0YGM2_9FIRM</name>
<keyword evidence="2" id="KW-1185">Reference proteome</keyword>
<evidence type="ECO:0000313" key="2">
    <source>
        <dbReference type="Proteomes" id="UP000297714"/>
    </source>
</evidence>
<sequence>MVIKNVNSKLNYISSPYIGKKTEKADALQSSINSSFSNELNKATNAHKVDTINLSKRKTANIPSLSDTRDKIISDLKTDKDPKYLEYLKVQISSNQYDLNPFELAKTMLINGTENN</sequence>
<dbReference type="Proteomes" id="UP000297714">
    <property type="component" value="Unassembled WGS sequence"/>
</dbReference>
<comment type="caution">
    <text evidence="1">The sequence shown here is derived from an EMBL/GenBank/DDBJ whole genome shotgun (WGS) entry which is preliminary data.</text>
</comment>
<proteinExistence type="predicted"/>
<reference evidence="1 2" key="1">
    <citation type="submission" date="2019-04" db="EMBL/GenBank/DDBJ databases">
        <authorList>
            <person name="Poehlein A."/>
            <person name="Bengelsdorf F.R."/>
            <person name="Duerre P."/>
            <person name="Daniel R."/>
        </authorList>
    </citation>
    <scope>NUCLEOTIDE SEQUENCE [LARGE SCALE GENOMIC DNA]</scope>
    <source>
        <strain evidence="1 2">BS-1</strain>
    </source>
</reference>
<dbReference type="AlphaFoldDB" id="A0A4Z0YGM2"/>
<organism evidence="1 2">
    <name type="scientific">Caproiciproducens galactitolivorans</name>
    <dbReference type="NCBI Taxonomy" id="642589"/>
    <lineage>
        <taxon>Bacteria</taxon>
        <taxon>Bacillati</taxon>
        <taxon>Bacillota</taxon>
        <taxon>Clostridia</taxon>
        <taxon>Eubacteriales</taxon>
        <taxon>Acutalibacteraceae</taxon>
        <taxon>Caproiciproducens</taxon>
    </lineage>
</organism>